<dbReference type="SMART" id="SM00020">
    <property type="entry name" value="Tryp_SPc"/>
    <property type="match status" value="1"/>
</dbReference>
<evidence type="ECO:0000256" key="1">
    <source>
        <dbReference type="ARBA" id="ARBA00023157"/>
    </source>
</evidence>
<keyword evidence="5" id="KW-1185">Reference proteome</keyword>
<protein>
    <recommendedName>
        <fullName evidence="3">Peptidase S1 domain-containing protein</fullName>
    </recommendedName>
</protein>
<keyword evidence="1" id="KW-1015">Disulfide bond</keyword>
<dbReference type="InterPro" id="IPR001254">
    <property type="entry name" value="Trypsin_dom"/>
</dbReference>
<feature type="domain" description="Peptidase S1" evidence="3">
    <location>
        <begin position="29"/>
        <end position="275"/>
    </location>
</feature>
<dbReference type="KEGG" id="clec:112127147"/>
<dbReference type="GeneID" id="112127147"/>
<organism evidence="4 5">
    <name type="scientific">Cimex lectularius</name>
    <name type="common">Bed bug</name>
    <name type="synonym">Acanthia lectularia</name>
    <dbReference type="NCBI Taxonomy" id="79782"/>
    <lineage>
        <taxon>Eukaryota</taxon>
        <taxon>Metazoa</taxon>
        <taxon>Ecdysozoa</taxon>
        <taxon>Arthropoda</taxon>
        <taxon>Hexapoda</taxon>
        <taxon>Insecta</taxon>
        <taxon>Pterygota</taxon>
        <taxon>Neoptera</taxon>
        <taxon>Paraneoptera</taxon>
        <taxon>Hemiptera</taxon>
        <taxon>Heteroptera</taxon>
        <taxon>Panheteroptera</taxon>
        <taxon>Cimicomorpha</taxon>
        <taxon>Cimicidae</taxon>
        <taxon>Cimex</taxon>
    </lineage>
</organism>
<dbReference type="OrthoDB" id="5565075at2759"/>
<proteinExistence type="predicted"/>
<dbReference type="RefSeq" id="XP_024083318.1">
    <property type="nucleotide sequence ID" value="XM_024227550.1"/>
</dbReference>
<reference evidence="4" key="1">
    <citation type="submission" date="2022-01" db="UniProtKB">
        <authorList>
            <consortium name="EnsemblMetazoa"/>
        </authorList>
    </citation>
    <scope>IDENTIFICATION</scope>
</reference>
<dbReference type="InterPro" id="IPR018114">
    <property type="entry name" value="TRYPSIN_HIS"/>
</dbReference>
<dbReference type="PANTHER" id="PTHR24253">
    <property type="entry name" value="TRANSMEMBRANE PROTEASE SERINE"/>
    <property type="match status" value="1"/>
</dbReference>
<dbReference type="AlphaFoldDB" id="A0A8I6SLR4"/>
<dbReference type="Gene3D" id="2.40.10.10">
    <property type="entry name" value="Trypsin-like serine proteases"/>
    <property type="match status" value="1"/>
</dbReference>
<dbReference type="SUPFAM" id="SSF50494">
    <property type="entry name" value="Trypsin-like serine proteases"/>
    <property type="match status" value="1"/>
</dbReference>
<feature type="chain" id="PRO_5035228482" description="Peptidase S1 domain-containing protein" evidence="2">
    <location>
        <begin position="24"/>
        <end position="310"/>
    </location>
</feature>
<dbReference type="Proteomes" id="UP000494040">
    <property type="component" value="Unassembled WGS sequence"/>
</dbReference>
<dbReference type="EnsemblMetazoa" id="XM_024227550.1">
    <property type="protein sequence ID" value="XP_024083318.1"/>
    <property type="gene ID" value="LOC112127147"/>
</dbReference>
<accession>A0A8I6SLR4</accession>
<evidence type="ECO:0000256" key="2">
    <source>
        <dbReference type="SAM" id="SignalP"/>
    </source>
</evidence>
<sequence length="310" mass="34560">MSNFSFKNSVFIFLVVTLTNVSSIGHGKIKGGRYAKLGEFPFVGHIATVYPNKTLELCGCSLVSVSKIVTAGHCFVKWNTGVKTFLDLELTIAYFGSLQLMGPDAHTSKLTSLKVPNGMRMRKRGGIMHDFALADLVTPVPITRTIKPFAVYSFEKNEFKSGWDEMVTSKVNCLTMGWGAKRFHVWRNTFVPKRASKYLKTIWVRPWEEDKCQKLDGPSNDSMVPFGLVCVESISKRDALLLGDSGCPLVCGDYVWGVGSTFAVDAPVYQFILHWNYLGELLFTTDSSVICKICPQILLSTILYAILYFA</sequence>
<name>A0A8I6SLR4_CIMLE</name>
<dbReference type="Pfam" id="PF00089">
    <property type="entry name" value="Trypsin"/>
    <property type="match status" value="1"/>
</dbReference>
<dbReference type="GO" id="GO:0006508">
    <property type="term" value="P:proteolysis"/>
    <property type="evidence" value="ECO:0007669"/>
    <property type="project" value="InterPro"/>
</dbReference>
<feature type="signal peptide" evidence="2">
    <location>
        <begin position="1"/>
        <end position="23"/>
    </location>
</feature>
<dbReference type="PANTHER" id="PTHR24253:SF153">
    <property type="entry name" value="SERINE PROTEASE HEPSIN"/>
    <property type="match status" value="1"/>
</dbReference>
<evidence type="ECO:0000313" key="4">
    <source>
        <dbReference type="EnsemblMetazoa" id="XP_024083318.1"/>
    </source>
</evidence>
<keyword evidence="2" id="KW-0732">Signal</keyword>
<dbReference type="InterPro" id="IPR009003">
    <property type="entry name" value="Peptidase_S1_PA"/>
</dbReference>
<dbReference type="GO" id="GO:0004252">
    <property type="term" value="F:serine-type endopeptidase activity"/>
    <property type="evidence" value="ECO:0007669"/>
    <property type="project" value="InterPro"/>
</dbReference>
<evidence type="ECO:0000313" key="5">
    <source>
        <dbReference type="Proteomes" id="UP000494040"/>
    </source>
</evidence>
<dbReference type="PROSITE" id="PS00134">
    <property type="entry name" value="TRYPSIN_HIS"/>
    <property type="match status" value="1"/>
</dbReference>
<dbReference type="PROSITE" id="PS50240">
    <property type="entry name" value="TRYPSIN_DOM"/>
    <property type="match status" value="1"/>
</dbReference>
<dbReference type="InterPro" id="IPR043504">
    <property type="entry name" value="Peptidase_S1_PA_chymotrypsin"/>
</dbReference>
<evidence type="ECO:0000259" key="3">
    <source>
        <dbReference type="PROSITE" id="PS50240"/>
    </source>
</evidence>